<dbReference type="PROSITE" id="PS50097">
    <property type="entry name" value="BTB"/>
    <property type="match status" value="1"/>
</dbReference>
<dbReference type="PROSITE" id="PS51886">
    <property type="entry name" value="TLDC"/>
    <property type="match status" value="1"/>
</dbReference>
<evidence type="ECO:0000313" key="4">
    <source>
        <dbReference type="Proteomes" id="UP000266673"/>
    </source>
</evidence>
<keyword evidence="4" id="KW-1185">Reference proteome</keyword>
<reference evidence="3 4" key="1">
    <citation type="submission" date="2018-06" db="EMBL/GenBank/DDBJ databases">
        <title>Comparative genomics reveals the genomic features of Rhizophagus irregularis, R. cerebriforme, R. diaphanum and Gigaspora rosea, and their symbiotic lifestyle signature.</title>
        <authorList>
            <person name="Morin E."/>
            <person name="San Clemente H."/>
            <person name="Chen E.C.H."/>
            <person name="De La Providencia I."/>
            <person name="Hainaut M."/>
            <person name="Kuo A."/>
            <person name="Kohler A."/>
            <person name="Murat C."/>
            <person name="Tang N."/>
            <person name="Roy S."/>
            <person name="Loubradou J."/>
            <person name="Henrissat B."/>
            <person name="Grigoriev I.V."/>
            <person name="Corradi N."/>
            <person name="Roux C."/>
            <person name="Martin F.M."/>
        </authorList>
    </citation>
    <scope>NUCLEOTIDE SEQUENCE [LARGE SCALE GENOMIC DNA]</scope>
    <source>
        <strain evidence="3 4">DAOM 194757</strain>
    </source>
</reference>
<dbReference type="Proteomes" id="UP000266673">
    <property type="component" value="Unassembled WGS sequence"/>
</dbReference>
<gene>
    <name evidence="3" type="ORF">C2G38_2242545</name>
</gene>
<feature type="domain" description="TLDc" evidence="2">
    <location>
        <begin position="236"/>
        <end position="417"/>
    </location>
</feature>
<feature type="domain" description="BTB" evidence="1">
    <location>
        <begin position="11"/>
        <end position="84"/>
    </location>
</feature>
<evidence type="ECO:0000313" key="3">
    <source>
        <dbReference type="EMBL" id="RIB23646.1"/>
    </source>
</evidence>
<dbReference type="OrthoDB" id="2437674at2759"/>
<dbReference type="InterPro" id="IPR006571">
    <property type="entry name" value="TLDc_dom"/>
</dbReference>
<evidence type="ECO:0008006" key="5">
    <source>
        <dbReference type="Google" id="ProtNLM"/>
    </source>
</evidence>
<dbReference type="EMBL" id="QKWP01000250">
    <property type="protein sequence ID" value="RIB23646.1"/>
    <property type="molecule type" value="Genomic_DNA"/>
</dbReference>
<comment type="caution">
    <text evidence="3">The sequence shown here is derived from an EMBL/GenBank/DDBJ whole genome shotgun (WGS) entry which is preliminary data.</text>
</comment>
<sequence length="443" mass="52303">MDLRTYNDNNFDVKIIVGNGRDTKEFKAHSTTLRSRSLYFQRALSERWNNKEHGYCVFTKPNIYPSTFEIILNYINTEKVILQTTGQNSLNLLAASDELELLKLTEYIQDHLIKNHSSWLFSNFVVSLNFVCCSDMSLERDDLEFEEKDIWDYLIKWGITNSKKLLDQNISNWFEEDITNWSDDQFSTLKETISQCIPLIRYYHIPKSYIDEQIKKYRLDSSTFIKHKTFKRGSSRLLSNKNKSIISSWIDHKDDDYYNNITDPYKFKLLLRGSRDGFDINTFHKLCDFQGPTIIILKIKTTNELICGYNPTNWAKFTNAIEYYSGYYRLKEIIYSNKTSNSFIFSFTNPSNPILSRIVTRNNNMAIWSDKNHGPCFGTSDLCMESNRWTSIRADYYCRITNLKKFTVEEYEVLALEKFNSSATLNRIQESIFYYLVKILNFI</sequence>
<evidence type="ECO:0000259" key="1">
    <source>
        <dbReference type="PROSITE" id="PS50097"/>
    </source>
</evidence>
<dbReference type="CDD" id="cd18186">
    <property type="entry name" value="BTB_POZ_ZBTB_KLHL-like"/>
    <property type="match status" value="1"/>
</dbReference>
<dbReference type="SUPFAM" id="SSF54695">
    <property type="entry name" value="POZ domain"/>
    <property type="match status" value="1"/>
</dbReference>
<dbReference type="Pfam" id="PF07534">
    <property type="entry name" value="TLD"/>
    <property type="match status" value="1"/>
</dbReference>
<dbReference type="InterPro" id="IPR011333">
    <property type="entry name" value="SKP1/BTB/POZ_sf"/>
</dbReference>
<dbReference type="Gene3D" id="3.30.710.10">
    <property type="entry name" value="Potassium Channel Kv1.1, Chain A"/>
    <property type="match status" value="1"/>
</dbReference>
<organism evidence="3 4">
    <name type="scientific">Gigaspora rosea</name>
    <dbReference type="NCBI Taxonomy" id="44941"/>
    <lineage>
        <taxon>Eukaryota</taxon>
        <taxon>Fungi</taxon>
        <taxon>Fungi incertae sedis</taxon>
        <taxon>Mucoromycota</taxon>
        <taxon>Glomeromycotina</taxon>
        <taxon>Glomeromycetes</taxon>
        <taxon>Diversisporales</taxon>
        <taxon>Gigasporaceae</taxon>
        <taxon>Gigaspora</taxon>
    </lineage>
</organism>
<protein>
    <recommendedName>
        <fullName evidence="5">BTB domain-containing protein</fullName>
    </recommendedName>
</protein>
<accession>A0A397VXB2</accession>
<proteinExistence type="predicted"/>
<name>A0A397VXB2_9GLOM</name>
<dbReference type="Pfam" id="PF00651">
    <property type="entry name" value="BTB"/>
    <property type="match status" value="1"/>
</dbReference>
<evidence type="ECO:0000259" key="2">
    <source>
        <dbReference type="PROSITE" id="PS51886"/>
    </source>
</evidence>
<dbReference type="InterPro" id="IPR000210">
    <property type="entry name" value="BTB/POZ_dom"/>
</dbReference>
<dbReference type="SMART" id="SM00225">
    <property type="entry name" value="BTB"/>
    <property type="match status" value="1"/>
</dbReference>
<dbReference type="AlphaFoldDB" id="A0A397VXB2"/>